<evidence type="ECO:0000313" key="2">
    <source>
        <dbReference type="Proteomes" id="UP000233469"/>
    </source>
</evidence>
<comment type="caution">
    <text evidence="1">The sequence shown here is derived from an EMBL/GenBank/DDBJ whole genome shotgun (WGS) entry which is preliminary data.</text>
</comment>
<reference evidence="1 2" key="2">
    <citation type="submission" date="2017-10" db="EMBL/GenBank/DDBJ databases">
        <title>Extensive intraspecific genome diversity in a model arbuscular mycorrhizal fungus.</title>
        <authorList>
            <person name="Chen E.C.H."/>
            <person name="Morin E."/>
            <person name="Baudet D."/>
            <person name="Noel J."/>
            <person name="Ndikumana S."/>
            <person name="Charron P."/>
            <person name="St-Onge C."/>
            <person name="Giorgi J."/>
            <person name="Grigoriev I.V."/>
            <person name="Roux C."/>
            <person name="Martin F.M."/>
            <person name="Corradi N."/>
        </authorList>
    </citation>
    <scope>NUCLEOTIDE SEQUENCE [LARGE SCALE GENOMIC DNA]</scope>
    <source>
        <strain evidence="1 2">C2</strain>
    </source>
</reference>
<reference evidence="1 2" key="1">
    <citation type="submission" date="2016-04" db="EMBL/GenBank/DDBJ databases">
        <title>Genome analyses suggest a sexual origin of heterokaryosis in a supposedly ancient asexual fungus.</title>
        <authorList>
            <person name="Ropars J."/>
            <person name="Sedzielewska K."/>
            <person name="Noel J."/>
            <person name="Charron P."/>
            <person name="Farinelli L."/>
            <person name="Marton T."/>
            <person name="Kruger M."/>
            <person name="Pelin A."/>
            <person name="Brachmann A."/>
            <person name="Corradi N."/>
        </authorList>
    </citation>
    <scope>NUCLEOTIDE SEQUENCE [LARGE SCALE GENOMIC DNA]</scope>
    <source>
        <strain evidence="1 2">C2</strain>
    </source>
</reference>
<dbReference type="AlphaFoldDB" id="A0A2N1NAC9"/>
<dbReference type="VEuPathDB" id="FungiDB:FUN_000319"/>
<protein>
    <submittedName>
        <fullName evidence="1">Uncharacterized protein</fullName>
    </submittedName>
</protein>
<dbReference type="OrthoDB" id="10431849at2759"/>
<dbReference type="VEuPathDB" id="FungiDB:RhiirFUN_017691"/>
<evidence type="ECO:0000313" key="1">
    <source>
        <dbReference type="EMBL" id="PKK70760.1"/>
    </source>
</evidence>
<dbReference type="EMBL" id="LLXL01000582">
    <property type="protein sequence ID" value="PKK70760.1"/>
    <property type="molecule type" value="Genomic_DNA"/>
</dbReference>
<proteinExistence type="predicted"/>
<dbReference type="Proteomes" id="UP000233469">
    <property type="component" value="Unassembled WGS sequence"/>
</dbReference>
<accession>A0A2N1NAC9</accession>
<sequence length="147" mass="17421">MNFQSWLSTFLKYDWSEHAKQHTYFDRTETNPEIIENIVRSYSTYTGGFIRERDSNRGPNAPSLLMTIAMNWRFSLSFIHHIRENWDKDIVVGMDDENKIVTLLFHNASSRLAKTLPENERDKLAEEAKLRSLENAKWDRLLLNKQD</sequence>
<gene>
    <name evidence="1" type="ORF">RhiirC2_779280</name>
</gene>
<dbReference type="VEuPathDB" id="FungiDB:RhiirA1_398635"/>
<name>A0A2N1NAC9_9GLOM</name>
<organism evidence="1 2">
    <name type="scientific">Rhizophagus irregularis</name>
    <dbReference type="NCBI Taxonomy" id="588596"/>
    <lineage>
        <taxon>Eukaryota</taxon>
        <taxon>Fungi</taxon>
        <taxon>Fungi incertae sedis</taxon>
        <taxon>Mucoromycota</taxon>
        <taxon>Glomeromycotina</taxon>
        <taxon>Glomeromycetes</taxon>
        <taxon>Glomerales</taxon>
        <taxon>Glomeraceae</taxon>
        <taxon>Rhizophagus</taxon>
    </lineage>
</organism>